<evidence type="ECO:0000313" key="2">
    <source>
        <dbReference type="EMBL" id="MBW8640480.1"/>
    </source>
</evidence>
<reference evidence="2" key="1">
    <citation type="submission" date="2021-08" db="EMBL/GenBank/DDBJ databases">
        <title>Hoeflea bacterium WL0058 sp. nov., isolated from the sediment.</title>
        <authorList>
            <person name="Wang L."/>
            <person name="Zhang D."/>
        </authorList>
    </citation>
    <scope>NUCLEOTIDE SEQUENCE</scope>
    <source>
        <strain evidence="2">WL0058</strain>
    </source>
</reference>
<sequence>MTKAKRLRNGAEIVRRDHLARLAAGAEGLTNLVKTDDAAALKRRELAEQVVAIGRENSRPALAGSKSGSGSTSAVSGEKA</sequence>
<dbReference type="Proteomes" id="UP001196509">
    <property type="component" value="Unassembled WGS sequence"/>
</dbReference>
<accession>A0AAE2ZTW4</accession>
<feature type="region of interest" description="Disordered" evidence="1">
    <location>
        <begin position="54"/>
        <end position="80"/>
    </location>
</feature>
<dbReference type="AlphaFoldDB" id="A0AAE2ZTW4"/>
<proteinExistence type="predicted"/>
<dbReference type="RefSeq" id="WP_220231198.1">
    <property type="nucleotide sequence ID" value="NZ_JAICBX010000006.1"/>
</dbReference>
<organism evidence="2 3">
    <name type="scientific">Flavimaribacter sediminis</name>
    <dbReference type="NCBI Taxonomy" id="2865987"/>
    <lineage>
        <taxon>Bacteria</taxon>
        <taxon>Pseudomonadati</taxon>
        <taxon>Pseudomonadota</taxon>
        <taxon>Alphaproteobacteria</taxon>
        <taxon>Hyphomicrobiales</taxon>
        <taxon>Rhizobiaceae</taxon>
        <taxon>Flavimaribacter</taxon>
    </lineage>
</organism>
<feature type="compositionally biased region" description="Low complexity" evidence="1">
    <location>
        <begin position="64"/>
        <end position="80"/>
    </location>
</feature>
<name>A0AAE2ZTW4_9HYPH</name>
<gene>
    <name evidence="2" type="ORF">K1W69_25030</name>
</gene>
<keyword evidence="3" id="KW-1185">Reference proteome</keyword>
<evidence type="ECO:0000256" key="1">
    <source>
        <dbReference type="SAM" id="MobiDB-lite"/>
    </source>
</evidence>
<dbReference type="EMBL" id="JAICBX010000006">
    <property type="protein sequence ID" value="MBW8640480.1"/>
    <property type="molecule type" value="Genomic_DNA"/>
</dbReference>
<evidence type="ECO:0000313" key="3">
    <source>
        <dbReference type="Proteomes" id="UP001196509"/>
    </source>
</evidence>
<protein>
    <submittedName>
        <fullName evidence="2">Uncharacterized protein</fullName>
    </submittedName>
</protein>
<comment type="caution">
    <text evidence="2">The sequence shown here is derived from an EMBL/GenBank/DDBJ whole genome shotgun (WGS) entry which is preliminary data.</text>
</comment>